<dbReference type="AlphaFoldDB" id="A0A7C0U3P3"/>
<comment type="caution">
    <text evidence="1">The sequence shown here is derived from an EMBL/GenBank/DDBJ whole genome shotgun (WGS) entry which is preliminary data.</text>
</comment>
<protein>
    <recommendedName>
        <fullName evidence="2">DNA-binding protein</fullName>
    </recommendedName>
</protein>
<dbReference type="Proteomes" id="UP000886289">
    <property type="component" value="Unassembled WGS sequence"/>
</dbReference>
<reference evidence="1" key="1">
    <citation type="journal article" date="2020" name="mSystems">
        <title>Genome- and Community-Level Interaction Insights into Carbon Utilization and Element Cycling Functions of Hydrothermarchaeota in Hydrothermal Sediment.</title>
        <authorList>
            <person name="Zhou Z."/>
            <person name="Liu Y."/>
            <person name="Xu W."/>
            <person name="Pan J."/>
            <person name="Luo Z.H."/>
            <person name="Li M."/>
        </authorList>
    </citation>
    <scope>NUCLEOTIDE SEQUENCE [LARGE SCALE GENOMIC DNA]</scope>
    <source>
        <strain evidence="1">HyVt-233</strain>
    </source>
</reference>
<dbReference type="EMBL" id="DRBS01000307">
    <property type="protein sequence ID" value="HDD44843.1"/>
    <property type="molecule type" value="Genomic_DNA"/>
</dbReference>
<sequence length="108" mass="13331">MKKEKEILTNEFLDTFLSTADVERMFGITKYTVERWIHLGCVFYDEYKVKRTLHETYIKIKIKAVIRNFFNRKKIRKNEKFKYWREIIEKEWLSKCEKLDKNGQKKGQ</sequence>
<organism evidence="1">
    <name type="scientific">Desulfofervidus auxilii</name>
    <dbReference type="NCBI Taxonomy" id="1621989"/>
    <lineage>
        <taxon>Bacteria</taxon>
        <taxon>Pseudomonadati</taxon>
        <taxon>Thermodesulfobacteriota</taxon>
        <taxon>Candidatus Desulfofervidia</taxon>
        <taxon>Candidatus Desulfofervidales</taxon>
        <taxon>Candidatus Desulfofervidaceae</taxon>
        <taxon>Candidatus Desulfofervidus</taxon>
    </lineage>
</organism>
<gene>
    <name evidence="1" type="ORF">ENG63_08310</name>
</gene>
<name>A0A7C0U3P3_DESA2</name>
<accession>A0A7C0U3P3</accession>
<evidence type="ECO:0008006" key="2">
    <source>
        <dbReference type="Google" id="ProtNLM"/>
    </source>
</evidence>
<proteinExistence type="predicted"/>
<evidence type="ECO:0000313" key="1">
    <source>
        <dbReference type="EMBL" id="HDD44843.1"/>
    </source>
</evidence>